<protein>
    <submittedName>
        <fullName evidence="3">Polynucleotide kinase-phosphatase</fullName>
    </submittedName>
</protein>
<evidence type="ECO:0000313" key="4">
    <source>
        <dbReference type="Proteomes" id="UP000460298"/>
    </source>
</evidence>
<dbReference type="Gene3D" id="3.40.50.300">
    <property type="entry name" value="P-loop containing nucleotide triphosphate hydrolases"/>
    <property type="match status" value="1"/>
</dbReference>
<dbReference type="InterPro" id="IPR027417">
    <property type="entry name" value="P-loop_NTPase"/>
</dbReference>
<gene>
    <name evidence="3" type="ORF">F9K24_14820</name>
</gene>
<organism evidence="3 4">
    <name type="scientific">Leptonema illini</name>
    <dbReference type="NCBI Taxonomy" id="183"/>
    <lineage>
        <taxon>Bacteria</taxon>
        <taxon>Pseudomonadati</taxon>
        <taxon>Spirochaetota</taxon>
        <taxon>Spirochaetia</taxon>
        <taxon>Leptospirales</taxon>
        <taxon>Leptospiraceae</taxon>
        <taxon>Leptonema</taxon>
    </lineage>
</organism>
<dbReference type="SUPFAM" id="SSF56300">
    <property type="entry name" value="Metallo-dependent phosphatases"/>
    <property type="match status" value="1"/>
</dbReference>
<dbReference type="InterPro" id="IPR024028">
    <property type="entry name" value="PNKP_bac"/>
</dbReference>
<dbReference type="InterPro" id="IPR004843">
    <property type="entry name" value="Calcineurin-like_PHP"/>
</dbReference>
<sequence>MKITIPELSLVVLVGPSGAGKSTFARKHFLETEIVSSDYCRAIVSDDENNQSASADAFDVLHFIAAKRLKAGKLTVIDATSVQPEARKPLVALAKQFHCIPVAIVLDMPERLCRERNATRTDRSFGGHVIRNQKNDLHRSIRHLDKEGFRHIHILRSPEDVADAVVHRQPLWNNLKQETGPFDIIGDVHGCFNELASLVERLGYAFEKKDDRYSISHPDGRRLVFVGDLVDRGPSVPESIRFVRDAVASGAAFCVAGNHDVKLVRALRGRNVKLTHGLAESMQQLESESEDFRKSAAEFLDGLVSHYVLDGGKLVVAHAGLREEMHGRGSGRVREFALYGETTGEVDEYGLPVRANWAADYRGRAMIVYGHTPVVEPEWLNNTICIDTGCVFGGKLTALRYPERELVSVDAAREYYKAIRPLTAPVVTVRTDDLLDLSDVSGKRTVHTSLIPNITIREGNAASALEAMSRFSVNPQWLIYLPPTMSPADSSKETGFLEHLDDAISYFAENEVPVVVCEQKHMGSRAVIIVCKSAQAANRRFGAKGDERGIIYSRTGRRFFSDRNHERETLNRLAAAIDRLNWWDDFKTDWFCFDTEIMPWSLKAVELLRSQYAAVGTSAMRSFAAATDILKSAKATGLAVDDLQTLYEERKRLADRYSEAYAHYCWKVETIDDLRIAPFHLLATEGKVYSDHDHEWHMEHLHRLSGTEPDWLIATPYMTIKTDSIEDRKKAVDWWLQLTESGGEGLVVKPLDFIAKGRKGLIQPAVKSRGREYLRIIYGPEYTLPHHLERLRERSTSGKRRLALKEFSLGLEALERFVKKEPLRRVHECVFGVLAMESEPVDPRL</sequence>
<dbReference type="GO" id="GO:0005737">
    <property type="term" value="C:cytoplasm"/>
    <property type="evidence" value="ECO:0007669"/>
    <property type="project" value="TreeGrafter"/>
</dbReference>
<dbReference type="InterPro" id="IPR050126">
    <property type="entry name" value="Ap4A_hydrolase"/>
</dbReference>
<accession>A0A833GZX2</accession>
<dbReference type="GO" id="GO:0016301">
    <property type="term" value="F:kinase activity"/>
    <property type="evidence" value="ECO:0007669"/>
    <property type="project" value="UniProtKB-KW"/>
</dbReference>
<keyword evidence="3" id="KW-0418">Kinase</keyword>
<dbReference type="GO" id="GO:0016791">
    <property type="term" value="F:phosphatase activity"/>
    <property type="evidence" value="ECO:0007669"/>
    <property type="project" value="TreeGrafter"/>
</dbReference>
<dbReference type="InterPro" id="IPR041780">
    <property type="entry name" value="MPP_PrpE-like"/>
</dbReference>
<evidence type="ECO:0000259" key="2">
    <source>
        <dbReference type="Pfam" id="PF16542"/>
    </source>
</evidence>
<dbReference type="Gene3D" id="3.30.470.30">
    <property type="entry name" value="DNA ligase/mRNA capping enzyme"/>
    <property type="match status" value="2"/>
</dbReference>
<dbReference type="EMBL" id="WBUI01000016">
    <property type="protein sequence ID" value="KAB2930963.1"/>
    <property type="molecule type" value="Genomic_DNA"/>
</dbReference>
<evidence type="ECO:0000259" key="1">
    <source>
        <dbReference type="Pfam" id="PF00149"/>
    </source>
</evidence>
<dbReference type="Pfam" id="PF13671">
    <property type="entry name" value="AAA_33"/>
    <property type="match status" value="1"/>
</dbReference>
<dbReference type="Gene3D" id="3.60.21.10">
    <property type="match status" value="1"/>
</dbReference>
<dbReference type="InterPro" id="IPR032380">
    <property type="entry name" value="PNKP_ligase_dom"/>
</dbReference>
<dbReference type="AlphaFoldDB" id="A0A833GZX2"/>
<dbReference type="PANTHER" id="PTHR42850:SF7">
    <property type="entry name" value="BIS(5'-NUCLEOSYL)-TETRAPHOSPHATASE PRPE [ASYMMETRICAL]"/>
    <property type="match status" value="1"/>
</dbReference>
<evidence type="ECO:0000313" key="3">
    <source>
        <dbReference type="EMBL" id="KAB2930963.1"/>
    </source>
</evidence>
<dbReference type="Pfam" id="PF00149">
    <property type="entry name" value="Metallophos"/>
    <property type="match status" value="1"/>
</dbReference>
<feature type="domain" description="Calcineurin-like phosphoesterase" evidence="1">
    <location>
        <begin position="181"/>
        <end position="374"/>
    </location>
</feature>
<dbReference type="PANTHER" id="PTHR42850">
    <property type="entry name" value="METALLOPHOSPHOESTERASE"/>
    <property type="match status" value="1"/>
</dbReference>
<dbReference type="NCBIfam" id="TIGR04075">
    <property type="entry name" value="bacter_Pnkp"/>
    <property type="match status" value="1"/>
</dbReference>
<dbReference type="CDD" id="cd00267">
    <property type="entry name" value="ABC_ATPase"/>
    <property type="match status" value="1"/>
</dbReference>
<name>A0A833GZX2_9LEPT</name>
<feature type="domain" description="Polynucleotide kinase-phosphatase ligase" evidence="2">
    <location>
        <begin position="464"/>
        <end position="840"/>
    </location>
</feature>
<dbReference type="InterPro" id="IPR029052">
    <property type="entry name" value="Metallo-depent_PP-like"/>
</dbReference>
<dbReference type="SUPFAM" id="SSF52540">
    <property type="entry name" value="P-loop containing nucleoside triphosphate hydrolases"/>
    <property type="match status" value="1"/>
</dbReference>
<dbReference type="Proteomes" id="UP000460298">
    <property type="component" value="Unassembled WGS sequence"/>
</dbReference>
<proteinExistence type="predicted"/>
<reference evidence="3 4" key="1">
    <citation type="submission" date="2019-10" db="EMBL/GenBank/DDBJ databases">
        <title>Extracellular Electron Transfer in a Candidatus Methanoperedens spp. Enrichment Culture.</title>
        <authorList>
            <person name="Berger S."/>
            <person name="Rangel Shaw D."/>
            <person name="Berben T."/>
            <person name="In 'T Zandt M."/>
            <person name="Frank J."/>
            <person name="Reimann J."/>
            <person name="Jetten M.S.M."/>
            <person name="Welte C.U."/>
        </authorList>
    </citation>
    <scope>NUCLEOTIDE SEQUENCE [LARGE SCALE GENOMIC DNA]</scope>
    <source>
        <strain evidence="3">SB12</strain>
    </source>
</reference>
<dbReference type="SUPFAM" id="SSF56091">
    <property type="entry name" value="DNA ligase/mRNA capping enzyme, catalytic domain"/>
    <property type="match status" value="1"/>
</dbReference>
<comment type="caution">
    <text evidence="3">The sequence shown here is derived from an EMBL/GenBank/DDBJ whole genome shotgun (WGS) entry which is preliminary data.</text>
</comment>
<dbReference type="Pfam" id="PF16542">
    <property type="entry name" value="PNKP_ligase"/>
    <property type="match status" value="1"/>
</dbReference>
<keyword evidence="3" id="KW-0808">Transferase</keyword>
<dbReference type="CDD" id="cd07423">
    <property type="entry name" value="MPP_Prp_like"/>
    <property type="match status" value="1"/>
</dbReference>